<evidence type="ECO:0000256" key="2">
    <source>
        <dbReference type="ARBA" id="ARBA00022747"/>
    </source>
</evidence>
<gene>
    <name evidence="5" type="ORF">FZ040_09905</name>
</gene>
<feature type="domain" description="Type I restriction modification DNA specificity" evidence="4">
    <location>
        <begin position="233"/>
        <end position="412"/>
    </location>
</feature>
<organism evidence="5 6">
    <name type="scientific">Selenomonas ruminis</name>
    <dbReference type="NCBI Taxonomy" id="2593411"/>
    <lineage>
        <taxon>Bacteria</taxon>
        <taxon>Bacillati</taxon>
        <taxon>Bacillota</taxon>
        <taxon>Negativicutes</taxon>
        <taxon>Selenomonadales</taxon>
        <taxon>Selenomonadaceae</taxon>
        <taxon>Selenomonas</taxon>
    </lineage>
</organism>
<keyword evidence="2" id="KW-0680">Restriction system</keyword>
<dbReference type="Gene3D" id="3.90.220.20">
    <property type="entry name" value="DNA methylase specificity domains"/>
    <property type="match status" value="2"/>
</dbReference>
<dbReference type="Pfam" id="PF01420">
    <property type="entry name" value="Methylase_S"/>
    <property type="match status" value="2"/>
</dbReference>
<keyword evidence="6" id="KW-1185">Reference proteome</keyword>
<sequence>MSERKPKLRFKGFTDDWEQRKFHNVFDGLQNNTLSRAELNYDGGEIQNVHYGDVLVKFGDYVDVSTEQLPYISNTALANKFSNSYLQNGDVVIADTAEDETVGKCTEIVGAEGKKLISGLHTIPCRPKRAFASKFLGYYMNSNAYHAQLIPLMQGIKVTSISKGVLQDTDMILPASFDEQKQIGSYFSNLDNLITLHERKVKKLKNIKKSMLIKMFPANGQKKPEIRFAGYTDDWEQRKFSDIAEIRRGLTYKPTDISKEGVRVLRSSNINEELFEVHEDDVFVNANAVNIPYTKNGDILITSANGSNRLVGKHTVVRGIEVDSTVHGGFMLIASSDEPEFVNASMSSAWYTNFIKVFVAGGNGAIGNLNKKDLDEQDVLVPYREERDRIGSFFSNIDNLITLHERKVKKLKKIKLSMLNNMFV</sequence>
<name>A0A5D6W2R7_9FIRM</name>
<dbReference type="AlphaFoldDB" id="A0A5D6W2R7"/>
<evidence type="ECO:0000256" key="1">
    <source>
        <dbReference type="ARBA" id="ARBA00010923"/>
    </source>
</evidence>
<dbReference type="InterPro" id="IPR000055">
    <property type="entry name" value="Restrct_endonuc_typeI_TRD"/>
</dbReference>
<dbReference type="Proteomes" id="UP000323646">
    <property type="component" value="Unassembled WGS sequence"/>
</dbReference>
<proteinExistence type="inferred from homology"/>
<dbReference type="PANTHER" id="PTHR30408">
    <property type="entry name" value="TYPE-1 RESTRICTION ENZYME ECOKI SPECIFICITY PROTEIN"/>
    <property type="match status" value="1"/>
</dbReference>
<reference evidence="5 6" key="1">
    <citation type="submission" date="2019-08" db="EMBL/GenBank/DDBJ databases">
        <title>Selenomonas sp. mPRGC5 and Selenomonas sp. mPRGC8 isolated from ruminal fluid of dairy goat (Capra hircus).</title>
        <authorList>
            <person name="Poothong S."/>
            <person name="Nuengjamnong C."/>
            <person name="Tanasupawat S."/>
        </authorList>
    </citation>
    <scope>NUCLEOTIDE SEQUENCE [LARGE SCALE GENOMIC DNA]</scope>
    <source>
        <strain evidence="6">mPRGC5</strain>
    </source>
</reference>
<dbReference type="GO" id="GO:0003677">
    <property type="term" value="F:DNA binding"/>
    <property type="evidence" value="ECO:0007669"/>
    <property type="project" value="UniProtKB-KW"/>
</dbReference>
<evidence type="ECO:0000259" key="4">
    <source>
        <dbReference type="Pfam" id="PF01420"/>
    </source>
</evidence>
<dbReference type="InterPro" id="IPR044946">
    <property type="entry name" value="Restrct_endonuc_typeI_TRD_sf"/>
</dbReference>
<dbReference type="GO" id="GO:0004519">
    <property type="term" value="F:endonuclease activity"/>
    <property type="evidence" value="ECO:0007669"/>
    <property type="project" value="UniProtKB-KW"/>
</dbReference>
<feature type="domain" description="Type I restriction modification DNA specificity" evidence="4">
    <location>
        <begin position="15"/>
        <end position="205"/>
    </location>
</feature>
<keyword evidence="3" id="KW-0238">DNA-binding</keyword>
<evidence type="ECO:0000256" key="3">
    <source>
        <dbReference type="ARBA" id="ARBA00023125"/>
    </source>
</evidence>
<dbReference type="GO" id="GO:0009307">
    <property type="term" value="P:DNA restriction-modification system"/>
    <property type="evidence" value="ECO:0007669"/>
    <property type="project" value="UniProtKB-KW"/>
</dbReference>
<dbReference type="InterPro" id="IPR052021">
    <property type="entry name" value="Type-I_RS_S_subunit"/>
</dbReference>
<comment type="caution">
    <text evidence="5">The sequence shown here is derived from an EMBL/GenBank/DDBJ whole genome shotgun (WGS) entry which is preliminary data.</text>
</comment>
<accession>A0A5D6W2R7</accession>
<evidence type="ECO:0000313" key="5">
    <source>
        <dbReference type="EMBL" id="TYZ21702.1"/>
    </source>
</evidence>
<protein>
    <submittedName>
        <fullName evidence="5">Restriction endonuclease subunit S</fullName>
    </submittedName>
</protein>
<dbReference type="EMBL" id="VTOY01000008">
    <property type="protein sequence ID" value="TYZ21702.1"/>
    <property type="molecule type" value="Genomic_DNA"/>
</dbReference>
<dbReference type="Gene3D" id="1.10.287.1120">
    <property type="entry name" value="Bipartite methylase S protein"/>
    <property type="match status" value="1"/>
</dbReference>
<keyword evidence="5" id="KW-0540">Nuclease</keyword>
<dbReference type="RefSeq" id="WP_149171829.1">
    <property type="nucleotide sequence ID" value="NZ_VTOY01000008.1"/>
</dbReference>
<keyword evidence="5" id="KW-0378">Hydrolase</keyword>
<keyword evidence="5" id="KW-0255">Endonuclease</keyword>
<evidence type="ECO:0000313" key="6">
    <source>
        <dbReference type="Proteomes" id="UP000323646"/>
    </source>
</evidence>
<dbReference type="PANTHER" id="PTHR30408:SF12">
    <property type="entry name" value="TYPE I RESTRICTION ENZYME MJAVIII SPECIFICITY SUBUNIT"/>
    <property type="match status" value="1"/>
</dbReference>
<comment type="similarity">
    <text evidence="1">Belongs to the type-I restriction system S methylase family.</text>
</comment>
<dbReference type="OrthoDB" id="9811611at2"/>
<dbReference type="SUPFAM" id="SSF116734">
    <property type="entry name" value="DNA methylase specificity domain"/>
    <property type="match status" value="2"/>
</dbReference>